<dbReference type="PANTHER" id="PTHR48041:SF116">
    <property type="entry name" value="PROTEIN BROWN"/>
    <property type="match status" value="1"/>
</dbReference>
<dbReference type="GO" id="GO:0005886">
    <property type="term" value="C:plasma membrane"/>
    <property type="evidence" value="ECO:0007669"/>
    <property type="project" value="TreeGrafter"/>
</dbReference>
<dbReference type="Pfam" id="PF00005">
    <property type="entry name" value="ABC_tran"/>
    <property type="match status" value="1"/>
</dbReference>
<feature type="compositionally biased region" description="Gly residues" evidence="7">
    <location>
        <begin position="325"/>
        <end position="335"/>
    </location>
</feature>
<evidence type="ECO:0000256" key="6">
    <source>
        <dbReference type="ARBA" id="ARBA00023136"/>
    </source>
</evidence>
<evidence type="ECO:0000256" key="2">
    <source>
        <dbReference type="ARBA" id="ARBA00005814"/>
    </source>
</evidence>
<dbReference type="AlphaFoldDB" id="A0A0R3WB86"/>
<dbReference type="InterPro" id="IPR027417">
    <property type="entry name" value="P-loop_NTPase"/>
</dbReference>
<evidence type="ECO:0000259" key="8">
    <source>
        <dbReference type="Pfam" id="PF00005"/>
    </source>
</evidence>
<dbReference type="GO" id="GO:0016887">
    <property type="term" value="F:ATP hydrolysis activity"/>
    <property type="evidence" value="ECO:0007669"/>
    <property type="project" value="InterPro"/>
</dbReference>
<reference evidence="11" key="1">
    <citation type="submission" date="2017-02" db="UniProtKB">
        <authorList>
            <consortium name="WormBaseParasite"/>
        </authorList>
    </citation>
    <scope>IDENTIFICATION</scope>
</reference>
<dbReference type="InterPro" id="IPR050352">
    <property type="entry name" value="ABCG_transporters"/>
</dbReference>
<feature type="compositionally biased region" description="Polar residues" evidence="7">
    <location>
        <begin position="1"/>
        <end position="17"/>
    </location>
</feature>
<dbReference type="Proteomes" id="UP000282613">
    <property type="component" value="Unassembled WGS sequence"/>
</dbReference>
<comment type="subcellular location">
    <subcellularLocation>
        <location evidence="1">Membrane</location>
        <topology evidence="1">Multi-pass membrane protein</topology>
    </subcellularLocation>
</comment>
<evidence type="ECO:0000256" key="4">
    <source>
        <dbReference type="ARBA" id="ARBA00022692"/>
    </source>
</evidence>
<proteinExistence type="inferred from homology"/>
<evidence type="ECO:0000313" key="9">
    <source>
        <dbReference type="EMBL" id="VDK39189.1"/>
    </source>
</evidence>
<comment type="similarity">
    <text evidence="2">Belongs to the ABC transporter superfamily. ABCG family. Eye pigment precursor importer (TC 3.A.1.204) subfamily.</text>
</comment>
<feature type="region of interest" description="Disordered" evidence="7">
    <location>
        <begin position="1"/>
        <end position="33"/>
    </location>
</feature>
<organism evidence="11">
    <name type="scientific">Taenia asiatica</name>
    <name type="common">Asian tapeworm</name>
    <dbReference type="NCBI Taxonomy" id="60517"/>
    <lineage>
        <taxon>Eukaryota</taxon>
        <taxon>Metazoa</taxon>
        <taxon>Spiralia</taxon>
        <taxon>Lophotrochozoa</taxon>
        <taxon>Platyhelminthes</taxon>
        <taxon>Cestoda</taxon>
        <taxon>Eucestoda</taxon>
        <taxon>Cyclophyllidea</taxon>
        <taxon>Taeniidae</taxon>
        <taxon>Taenia</taxon>
    </lineage>
</organism>
<name>A0A0R3WB86_TAEAS</name>
<dbReference type="EMBL" id="UYRS01018691">
    <property type="protein sequence ID" value="VDK39189.1"/>
    <property type="molecule type" value="Genomic_DNA"/>
</dbReference>
<dbReference type="Gene3D" id="3.40.50.300">
    <property type="entry name" value="P-loop containing nucleotide triphosphate hydrolases"/>
    <property type="match status" value="1"/>
</dbReference>
<accession>A0A0R3WB86</accession>
<dbReference type="SUPFAM" id="SSF52540">
    <property type="entry name" value="P-loop containing nucleoside triphosphate hydrolases"/>
    <property type="match status" value="1"/>
</dbReference>
<feature type="region of interest" description="Disordered" evidence="7">
    <location>
        <begin position="173"/>
        <end position="200"/>
    </location>
</feature>
<protein>
    <submittedName>
        <fullName evidence="11">ABC transporter domain-containing protein</fullName>
    </submittedName>
</protein>
<dbReference type="OrthoDB" id="66620at2759"/>
<reference evidence="9 10" key="2">
    <citation type="submission" date="2018-11" db="EMBL/GenBank/DDBJ databases">
        <authorList>
            <consortium name="Pathogen Informatics"/>
        </authorList>
    </citation>
    <scope>NUCLEOTIDE SEQUENCE [LARGE SCALE GENOMIC DNA]</scope>
</reference>
<dbReference type="GO" id="GO:0005524">
    <property type="term" value="F:ATP binding"/>
    <property type="evidence" value="ECO:0007669"/>
    <property type="project" value="InterPro"/>
</dbReference>
<gene>
    <name evidence="9" type="ORF">TASK_LOCUS7885</name>
</gene>
<feature type="region of interest" description="Disordered" evidence="7">
    <location>
        <begin position="296"/>
        <end position="336"/>
    </location>
</feature>
<dbReference type="PANTHER" id="PTHR48041">
    <property type="entry name" value="ABC TRANSPORTER G FAMILY MEMBER 28"/>
    <property type="match status" value="1"/>
</dbReference>
<dbReference type="WBParaSite" id="TASK_0000788401-mRNA-1">
    <property type="protein sequence ID" value="TASK_0000788401-mRNA-1"/>
    <property type="gene ID" value="TASK_0000788401"/>
</dbReference>
<feature type="region of interest" description="Disordered" evidence="7">
    <location>
        <begin position="105"/>
        <end position="136"/>
    </location>
</feature>
<keyword evidence="4" id="KW-0812">Transmembrane</keyword>
<evidence type="ECO:0000313" key="10">
    <source>
        <dbReference type="Proteomes" id="UP000282613"/>
    </source>
</evidence>
<keyword evidence="6" id="KW-0472">Membrane</keyword>
<evidence type="ECO:0000256" key="1">
    <source>
        <dbReference type="ARBA" id="ARBA00004141"/>
    </source>
</evidence>
<dbReference type="STRING" id="60517.A0A0R3WB86"/>
<dbReference type="InterPro" id="IPR003439">
    <property type="entry name" value="ABC_transporter-like_ATP-bd"/>
</dbReference>
<dbReference type="GO" id="GO:0042626">
    <property type="term" value="F:ATPase-coupled transmembrane transporter activity"/>
    <property type="evidence" value="ECO:0007669"/>
    <property type="project" value="TreeGrafter"/>
</dbReference>
<evidence type="ECO:0000313" key="11">
    <source>
        <dbReference type="WBParaSite" id="TASK_0000788401-mRNA-1"/>
    </source>
</evidence>
<evidence type="ECO:0000256" key="7">
    <source>
        <dbReference type="SAM" id="MobiDB-lite"/>
    </source>
</evidence>
<keyword evidence="3" id="KW-0813">Transport</keyword>
<evidence type="ECO:0000256" key="3">
    <source>
        <dbReference type="ARBA" id="ARBA00022448"/>
    </source>
</evidence>
<feature type="compositionally biased region" description="Acidic residues" evidence="7">
    <location>
        <begin position="111"/>
        <end position="130"/>
    </location>
</feature>
<feature type="domain" description="ABC transporter" evidence="8">
    <location>
        <begin position="418"/>
        <end position="519"/>
    </location>
</feature>
<sequence length="531" mass="57466">MHSLSDIGQHSMDSSHTTDIRPTPCTRPREPLPTITGVHIIPDLTAQSCCPAPSTIGTSYSHSDHNSPDISVTLARRHGFLTPGSRYLRENHCLLVDGAALGKASLRQVSEEEEDEDEDEEDEEEEERTGEEERVLKVAVHEKAEDNCSRDHHLAAHSFSVINNLKEKEEELFDGDANGGSGANNRLSRKPTHGSARSPDRNFVANSLVEDILANPKISGRLALDVSIPEDNSSCSAISRVRDGFCTSSTRSMAFANPSQPSINRAYGPSFLESQILPSRDSLAALPRDSCRGPWGSQAGFPVTTPTEPDPLHQLPLAAGISSRGKGGSRGGGGDASVTGVSVVSTRSMIQGSVITFRDVEYVVPVKKMPCSKAIKKVVLNGVRTVNLAFDGLPNRGNLNRYGAIFPFSGIMRPGLNAIMGPTGCGKSSLLDVLAGRKDPQFLTGEVLIDGRSQPKNFKCVSGYVVQDDVLMGTLTVRETLYLAAMLRRKQGHTKAETNEKINEILDELGLTKIADNKVCSLNLPRRRPHF</sequence>
<evidence type="ECO:0000256" key="5">
    <source>
        <dbReference type="ARBA" id="ARBA00022989"/>
    </source>
</evidence>
<keyword evidence="5" id="KW-1133">Transmembrane helix</keyword>
<keyword evidence="10" id="KW-1185">Reference proteome</keyword>